<proteinExistence type="predicted"/>
<keyword evidence="1" id="KW-0808">Transferase</keyword>
<evidence type="ECO:0000256" key="4">
    <source>
        <dbReference type="ARBA" id="ARBA00022840"/>
    </source>
</evidence>
<evidence type="ECO:0000313" key="7">
    <source>
        <dbReference type="Proteomes" id="UP000184172"/>
    </source>
</evidence>
<dbReference type="PANTHER" id="PTHR12358">
    <property type="entry name" value="SPHINGOSINE KINASE"/>
    <property type="match status" value="1"/>
</dbReference>
<dbReference type="InterPro" id="IPR017438">
    <property type="entry name" value="ATP-NAD_kinase_N"/>
</dbReference>
<dbReference type="OrthoDB" id="9786026at2"/>
<dbReference type="Gene3D" id="2.60.200.40">
    <property type="match status" value="1"/>
</dbReference>
<dbReference type="AlphaFoldDB" id="A0A1M6F313"/>
<dbReference type="Pfam" id="PF19279">
    <property type="entry name" value="YegS_C"/>
    <property type="match status" value="1"/>
</dbReference>
<dbReference type="Pfam" id="PF00781">
    <property type="entry name" value="DAGK_cat"/>
    <property type="match status" value="1"/>
</dbReference>
<dbReference type="SUPFAM" id="SSF111331">
    <property type="entry name" value="NAD kinase/diacylglycerol kinase-like"/>
    <property type="match status" value="1"/>
</dbReference>
<keyword evidence="4" id="KW-0067">ATP-binding</keyword>
<dbReference type="GO" id="GO:0005524">
    <property type="term" value="F:ATP binding"/>
    <property type="evidence" value="ECO:0007669"/>
    <property type="project" value="UniProtKB-KW"/>
</dbReference>
<dbReference type="InterPro" id="IPR016064">
    <property type="entry name" value="NAD/diacylglycerol_kinase_sf"/>
</dbReference>
<name>A0A1M6F313_9FLAO</name>
<dbReference type="InterPro" id="IPR001206">
    <property type="entry name" value="Diacylglycerol_kinase_cat_dom"/>
</dbReference>
<dbReference type="Gene3D" id="3.40.50.10330">
    <property type="entry name" value="Probable inorganic polyphosphate/atp-NAD kinase, domain 1"/>
    <property type="match status" value="1"/>
</dbReference>
<protein>
    <submittedName>
        <fullName evidence="6">Lipid kinase, YegS/Rv2252/BmrU family</fullName>
    </submittedName>
</protein>
<evidence type="ECO:0000256" key="1">
    <source>
        <dbReference type="ARBA" id="ARBA00022679"/>
    </source>
</evidence>
<evidence type="ECO:0000256" key="3">
    <source>
        <dbReference type="ARBA" id="ARBA00022777"/>
    </source>
</evidence>
<dbReference type="PROSITE" id="PS50146">
    <property type="entry name" value="DAGK"/>
    <property type="match status" value="1"/>
</dbReference>
<dbReference type="PANTHER" id="PTHR12358:SF54">
    <property type="entry name" value="SPHINGOSINE KINASE RELATED PROTEIN"/>
    <property type="match status" value="1"/>
</dbReference>
<sequence>MKSENSILLVVNPIAGDSDKTPIINLVTSEVKAKNLDLEVFKTTGQGDKEAIVEFIANHNPSRILVAGGDGTISLVASCIYGTEICLGIIPAGSANGMAVNIGLPTALKEQINIALSGEILKTDVIFVNDIMCLHIADLGINAELIKNYENSGIRGKLGYFIQSFPTLFNSDFPFEFTIEADNEVFKETGILLAIANANKFGTGANINPNGILNDGKFEVLVFKNLDVFEILKTTQENPEMSSDFVKVISMHKAKIISKSKVPFQVDGEYINEIETVNAYIKHEILSIAVPQSFLQSHNLNKKP</sequence>
<dbReference type="InterPro" id="IPR045540">
    <property type="entry name" value="YegS/DAGK_C"/>
</dbReference>
<dbReference type="EMBL" id="FQYV01000007">
    <property type="protein sequence ID" value="SHI92124.1"/>
    <property type="molecule type" value="Genomic_DNA"/>
</dbReference>
<dbReference type="GO" id="GO:0016301">
    <property type="term" value="F:kinase activity"/>
    <property type="evidence" value="ECO:0007669"/>
    <property type="project" value="UniProtKB-KW"/>
</dbReference>
<evidence type="ECO:0000259" key="5">
    <source>
        <dbReference type="PROSITE" id="PS50146"/>
    </source>
</evidence>
<dbReference type="RefSeq" id="WP_073216569.1">
    <property type="nucleotide sequence ID" value="NZ_FNNS01000008.1"/>
</dbReference>
<keyword evidence="2" id="KW-0547">Nucleotide-binding</keyword>
<gene>
    <name evidence="6" type="ORF">SAMN04487908_10732</name>
</gene>
<evidence type="ECO:0000256" key="2">
    <source>
        <dbReference type="ARBA" id="ARBA00022741"/>
    </source>
</evidence>
<keyword evidence="7" id="KW-1185">Reference proteome</keyword>
<dbReference type="SMART" id="SM00046">
    <property type="entry name" value="DAGKc"/>
    <property type="match status" value="1"/>
</dbReference>
<feature type="domain" description="DAGKc" evidence="5">
    <location>
        <begin position="2"/>
        <end position="132"/>
    </location>
</feature>
<reference evidence="7" key="1">
    <citation type="submission" date="2016-11" db="EMBL/GenBank/DDBJ databases">
        <authorList>
            <person name="Varghese N."/>
            <person name="Submissions S."/>
        </authorList>
    </citation>
    <scope>NUCLEOTIDE SEQUENCE [LARGE SCALE GENOMIC DNA]</scope>
    <source>
        <strain evidence="7">DSM 26349</strain>
    </source>
</reference>
<dbReference type="Proteomes" id="UP000184172">
    <property type="component" value="Unassembled WGS sequence"/>
</dbReference>
<evidence type="ECO:0000313" key="6">
    <source>
        <dbReference type="EMBL" id="SHI92124.1"/>
    </source>
</evidence>
<dbReference type="InterPro" id="IPR050187">
    <property type="entry name" value="Lipid_Phosphate_FormReg"/>
</dbReference>
<keyword evidence="3 6" id="KW-0418">Kinase</keyword>
<accession>A0A1M6F313</accession>
<dbReference type="STRING" id="797419.SAMN05216556_10833"/>
<organism evidence="6 7">
    <name type="scientific">Aequorivita viscosa</name>
    <dbReference type="NCBI Taxonomy" id="797419"/>
    <lineage>
        <taxon>Bacteria</taxon>
        <taxon>Pseudomonadati</taxon>
        <taxon>Bacteroidota</taxon>
        <taxon>Flavobacteriia</taxon>
        <taxon>Flavobacteriales</taxon>
        <taxon>Flavobacteriaceae</taxon>
        <taxon>Aequorivita</taxon>
    </lineage>
</organism>